<sequence>MSACGALRCILSVVWYMRCLPLLTALNPLHLCSFLSRVIQHGGGKFFVLLISVYMLVRGAVGGMAQAALLPYFRERSYDAIAYQRVDAIANIPFCLKGLMGSLSDALPLGGYRKKYYMVLAALAGVLGVCLFSFVSDTFSTRHIWLATVSIFLIFFEIATCELMCAGMYSELMSTNSTVKSDFVTFAFFNYTVGNLFGRGISGVITDAASAQTVYRVALPLAAQVLIPLTLNFMPEKRGPFCVATEKLLESRGMFLMALMVAAVSVGLAIVSLTSIGGLAFGYCIFGFGFLSVLLFRTLPLRMAKCNMYLFCWAVGNISISGALDYFFTAAPACLPDGPHFDYKYYSTYTTLLGALATLLALWGFHNFLVEWTYVQVAWVTSVVKALAALFDYIIVRRLNVLAGIPDAAIYFFGDAIVVNLIRTLHNVPEYMLIAKLCPRGLEVTAYAILDGISYAGYNIAAQVGALLTSRANVATTEAEGCDFSNLGMLVLATQVAVPICLAPLASILLPRVPISADLPSEETQSPDNRERSPTVDRRSTEELDEDETHVLHQRACNRAAAESQAEARNKCTSLSAVHPANSVPTEVDKQPLQSTEKTCDTSTT</sequence>
<evidence type="ECO:0000256" key="2">
    <source>
        <dbReference type="ARBA" id="ARBA00022448"/>
    </source>
</evidence>
<name>A0A086JHK1_TOXGO</name>
<evidence type="ECO:0000313" key="9">
    <source>
        <dbReference type="Proteomes" id="UP000028837"/>
    </source>
</evidence>
<gene>
    <name evidence="8" type="ORF">TGDOM2_236020</name>
</gene>
<proteinExistence type="predicted"/>
<evidence type="ECO:0000256" key="5">
    <source>
        <dbReference type="ARBA" id="ARBA00023136"/>
    </source>
</evidence>
<evidence type="ECO:0000256" key="3">
    <source>
        <dbReference type="ARBA" id="ARBA00022692"/>
    </source>
</evidence>
<feature type="transmembrane region" description="Helical" evidence="7">
    <location>
        <begin position="214"/>
        <end position="233"/>
    </location>
</feature>
<dbReference type="InterPro" id="IPR039309">
    <property type="entry name" value="BT1"/>
</dbReference>
<protein>
    <submittedName>
        <fullName evidence="8">BT1 family protein</fullName>
    </submittedName>
</protein>
<feature type="region of interest" description="Disordered" evidence="6">
    <location>
        <begin position="518"/>
        <end position="550"/>
    </location>
</feature>
<organism evidence="8 9">
    <name type="scientific">Toxoplasma gondii GAB2-2007-GAL-DOM2</name>
    <dbReference type="NCBI Taxonomy" id="1130820"/>
    <lineage>
        <taxon>Eukaryota</taxon>
        <taxon>Sar</taxon>
        <taxon>Alveolata</taxon>
        <taxon>Apicomplexa</taxon>
        <taxon>Conoidasida</taxon>
        <taxon>Coccidia</taxon>
        <taxon>Eucoccidiorida</taxon>
        <taxon>Eimeriorina</taxon>
        <taxon>Sarcocystidae</taxon>
        <taxon>Toxoplasma</taxon>
    </lineage>
</organism>
<feature type="transmembrane region" description="Helical" evidence="7">
    <location>
        <begin position="279"/>
        <end position="296"/>
    </location>
</feature>
<feature type="transmembrane region" description="Helical" evidence="7">
    <location>
        <begin position="308"/>
        <end position="328"/>
    </location>
</feature>
<feature type="transmembrane region" description="Helical" evidence="7">
    <location>
        <begin position="47"/>
        <end position="69"/>
    </location>
</feature>
<comment type="subcellular location">
    <subcellularLocation>
        <location evidence="1">Membrane</location>
        <topology evidence="1">Multi-pass membrane protein</topology>
    </subcellularLocation>
</comment>
<feature type="transmembrane region" description="Helical" evidence="7">
    <location>
        <begin position="254"/>
        <end position="273"/>
    </location>
</feature>
<keyword evidence="4 7" id="KW-1133">Transmembrane helix</keyword>
<accession>A0A086JHK1</accession>
<evidence type="ECO:0000313" key="8">
    <source>
        <dbReference type="EMBL" id="KFG31619.1"/>
    </source>
</evidence>
<evidence type="ECO:0000256" key="6">
    <source>
        <dbReference type="SAM" id="MobiDB-lite"/>
    </source>
</evidence>
<reference evidence="8 9" key="1">
    <citation type="submission" date="2014-02" db="EMBL/GenBank/DDBJ databases">
        <authorList>
            <person name="Sibley D."/>
            <person name="Venepally P."/>
            <person name="Karamycheva S."/>
            <person name="Hadjithomas M."/>
            <person name="Khan A."/>
            <person name="Brunk B."/>
            <person name="Roos D."/>
            <person name="Caler E."/>
            <person name="Lorenzi H."/>
        </authorList>
    </citation>
    <scope>NUCLEOTIDE SEQUENCE [LARGE SCALE GENOMIC DNA]</scope>
    <source>
        <strain evidence="8 9">GAB2-2007-GAL-DOM2</strain>
    </source>
</reference>
<keyword evidence="2" id="KW-0813">Transport</keyword>
<feature type="compositionally biased region" description="Basic and acidic residues" evidence="6">
    <location>
        <begin position="528"/>
        <end position="542"/>
    </location>
</feature>
<keyword evidence="5 7" id="KW-0472">Membrane</keyword>
<dbReference type="GO" id="GO:0016020">
    <property type="term" value="C:membrane"/>
    <property type="evidence" value="ECO:0007669"/>
    <property type="project" value="UniProtKB-SubCell"/>
</dbReference>
<dbReference type="AlphaFoldDB" id="A0A086JHK1"/>
<dbReference type="Pfam" id="PF03092">
    <property type="entry name" value="BT1"/>
    <property type="match status" value="1"/>
</dbReference>
<feature type="transmembrane region" description="Helical" evidence="7">
    <location>
        <begin position="377"/>
        <end position="396"/>
    </location>
</feature>
<dbReference type="PANTHER" id="PTHR31585:SF51">
    <property type="entry name" value="TRANSPORTER, PUTATIVE-RELATED"/>
    <property type="match status" value="1"/>
</dbReference>
<evidence type="ECO:0000256" key="7">
    <source>
        <dbReference type="SAM" id="Phobius"/>
    </source>
</evidence>
<feature type="transmembrane region" description="Helical" evidence="7">
    <location>
        <begin position="348"/>
        <end position="365"/>
    </location>
</feature>
<comment type="caution">
    <text evidence="8">The sequence shown here is derived from an EMBL/GenBank/DDBJ whole genome shotgun (WGS) entry which is preliminary data.</text>
</comment>
<feature type="region of interest" description="Disordered" evidence="6">
    <location>
        <begin position="568"/>
        <end position="605"/>
    </location>
</feature>
<feature type="transmembrane region" description="Helical" evidence="7">
    <location>
        <begin position="144"/>
        <end position="169"/>
    </location>
</feature>
<dbReference type="EMBL" id="AHZU02001506">
    <property type="protein sequence ID" value="KFG31619.1"/>
    <property type="molecule type" value="Genomic_DNA"/>
</dbReference>
<feature type="compositionally biased region" description="Polar residues" evidence="6">
    <location>
        <begin position="592"/>
        <end position="605"/>
    </location>
</feature>
<evidence type="ECO:0000256" key="4">
    <source>
        <dbReference type="ARBA" id="ARBA00022989"/>
    </source>
</evidence>
<keyword evidence="3 7" id="KW-0812">Transmembrane</keyword>
<dbReference type="Proteomes" id="UP000028837">
    <property type="component" value="Unassembled WGS sequence"/>
</dbReference>
<dbReference type="OrthoDB" id="754047at2759"/>
<feature type="transmembrane region" description="Helical" evidence="7">
    <location>
        <begin position="116"/>
        <end position="135"/>
    </location>
</feature>
<dbReference type="PANTHER" id="PTHR31585">
    <property type="entry name" value="FOLATE-BIOPTERIN TRANSPORTER 1, CHLOROPLASTIC"/>
    <property type="match status" value="1"/>
</dbReference>
<dbReference type="VEuPathDB" id="ToxoDB:TGDOM2_236020"/>
<evidence type="ECO:0000256" key="1">
    <source>
        <dbReference type="ARBA" id="ARBA00004141"/>
    </source>
</evidence>